<dbReference type="RefSeq" id="WP_166248547.1">
    <property type="nucleotide sequence ID" value="NZ_CP049616.1"/>
</dbReference>
<keyword evidence="3" id="KW-1185">Reference proteome</keyword>
<evidence type="ECO:0000313" key="3">
    <source>
        <dbReference type="Proteomes" id="UP000502928"/>
    </source>
</evidence>
<keyword evidence="1" id="KW-0472">Membrane</keyword>
<feature type="transmembrane region" description="Helical" evidence="1">
    <location>
        <begin position="307"/>
        <end position="327"/>
    </location>
</feature>
<dbReference type="Proteomes" id="UP000502928">
    <property type="component" value="Chromosome"/>
</dbReference>
<proteinExistence type="predicted"/>
<dbReference type="AlphaFoldDB" id="A0A6G7J2D6"/>
<feature type="transmembrane region" description="Helical" evidence="1">
    <location>
        <begin position="425"/>
        <end position="445"/>
    </location>
</feature>
<evidence type="ECO:0000256" key="1">
    <source>
        <dbReference type="SAM" id="Phobius"/>
    </source>
</evidence>
<dbReference type="EMBL" id="CP049616">
    <property type="protein sequence ID" value="QII45033.1"/>
    <property type="molecule type" value="Genomic_DNA"/>
</dbReference>
<organism evidence="2 3">
    <name type="scientific">Flagellimonas oceani</name>
    <dbReference type="NCBI Taxonomy" id="2698672"/>
    <lineage>
        <taxon>Bacteria</taxon>
        <taxon>Pseudomonadati</taxon>
        <taxon>Bacteroidota</taxon>
        <taxon>Flavobacteriia</taxon>
        <taxon>Flavobacteriales</taxon>
        <taxon>Flavobacteriaceae</taxon>
        <taxon>Flagellimonas</taxon>
    </lineage>
</organism>
<gene>
    <name evidence="2" type="ORF">GVT53_10190</name>
</gene>
<feature type="transmembrane region" description="Helical" evidence="1">
    <location>
        <begin position="382"/>
        <end position="405"/>
    </location>
</feature>
<reference evidence="2 3" key="1">
    <citation type="submission" date="2020-02" db="EMBL/GenBank/DDBJ databases">
        <title>Complete genome of Muricauda sp. 501str8.</title>
        <authorList>
            <person name="Dong B."/>
            <person name="Zhu S."/>
            <person name="Yang J."/>
            <person name="Chen J."/>
        </authorList>
    </citation>
    <scope>NUCLEOTIDE SEQUENCE [LARGE SCALE GENOMIC DNA]</scope>
    <source>
        <strain evidence="2 3">501str8</strain>
    </source>
</reference>
<protein>
    <submittedName>
        <fullName evidence="2">Uncharacterized protein</fullName>
    </submittedName>
</protein>
<keyword evidence="1" id="KW-0812">Transmembrane</keyword>
<accession>A0A6G7J2D6</accession>
<dbReference type="KEGG" id="mut:GVT53_10190"/>
<keyword evidence="1" id="KW-1133">Transmembrane helix</keyword>
<sequence length="463" mass="54330">MNPRTKHDVLVKFFEKNSFEIQEGTNELLVNGSEEVLKGLLANFEDHDFDSLFANTGISDTFRLVDGNTISNISIFDSKDRFSKSLKALDQKKDYLIFDTKTKRHLSWIESKAYKSKNWDNDDFFFTNTFGFKTFLDKWIEIGTNSNTSEDDFTFIDYYNLETGIFLLTTFTQKIQFKIPSNFSNDDIDLSERVNLFDGCFSADSKYQFPRFFKKNLIDYVSGTPLDKRLEYAFKNLDKIYANAHLDFQVYLHGISIENLREEYEDFKSDSLMPFAEITSKLTIKILSIPIAFSAILFGLSKTTNSVFQIGLVFSILVSSIILNFSLKNHFLDLESIYRLFGRKVKKIGDHKFFCDNDTEKEEIRVIVKHIQEKLNYAKRYIWSYFTISSILFLFICTYLLWPLIKTINFSYQLDLRTITPENWAIIFQLTIFFVITSFQANGFIKNNKKLKRIRSEFNLENF</sequence>
<name>A0A6G7J2D6_9FLAO</name>
<evidence type="ECO:0000313" key="2">
    <source>
        <dbReference type="EMBL" id="QII45033.1"/>
    </source>
</evidence>